<evidence type="ECO:0000313" key="4">
    <source>
        <dbReference type="EMBL" id="CAE0716431.1"/>
    </source>
</evidence>
<evidence type="ECO:0000256" key="2">
    <source>
        <dbReference type="PROSITE-ProRule" id="PRU00708"/>
    </source>
</evidence>
<dbReference type="InterPro" id="IPR051240">
    <property type="entry name" value="Mito_RNA-Proc/Resp"/>
</dbReference>
<reference evidence="4" key="1">
    <citation type="submission" date="2021-01" db="EMBL/GenBank/DDBJ databases">
        <authorList>
            <person name="Corre E."/>
            <person name="Pelletier E."/>
            <person name="Niang G."/>
            <person name="Scheremetjew M."/>
            <person name="Finn R."/>
            <person name="Kale V."/>
            <person name="Holt S."/>
            <person name="Cochrane G."/>
            <person name="Meng A."/>
            <person name="Brown T."/>
            <person name="Cohen L."/>
        </authorList>
    </citation>
    <scope>NUCLEOTIDE SEQUENCE</scope>
    <source>
        <strain evidence="4">10249 10 AB</strain>
    </source>
</reference>
<dbReference type="AlphaFoldDB" id="A0A7S4EIM6"/>
<dbReference type="Gene3D" id="1.25.40.10">
    <property type="entry name" value="Tetratricopeptide repeat domain"/>
    <property type="match status" value="3"/>
</dbReference>
<dbReference type="Pfam" id="PF13041">
    <property type="entry name" value="PPR_2"/>
    <property type="match status" value="1"/>
</dbReference>
<accession>A0A7S4EIM6</accession>
<dbReference type="NCBIfam" id="TIGR00756">
    <property type="entry name" value="PPR"/>
    <property type="match status" value="2"/>
</dbReference>
<evidence type="ECO:0008006" key="5">
    <source>
        <dbReference type="Google" id="ProtNLM"/>
    </source>
</evidence>
<dbReference type="Pfam" id="PF13812">
    <property type="entry name" value="PPR_3"/>
    <property type="match status" value="1"/>
</dbReference>
<dbReference type="InterPro" id="IPR011990">
    <property type="entry name" value="TPR-like_helical_dom_sf"/>
</dbReference>
<feature type="region of interest" description="Disordered" evidence="3">
    <location>
        <begin position="333"/>
        <end position="360"/>
    </location>
</feature>
<proteinExistence type="predicted"/>
<protein>
    <recommendedName>
        <fullName evidence="5">Pentacotripeptide-repeat region of PRORP domain-containing protein</fullName>
    </recommendedName>
</protein>
<keyword evidence="1" id="KW-0677">Repeat</keyword>
<dbReference type="GO" id="GO:0003729">
    <property type="term" value="F:mRNA binding"/>
    <property type="evidence" value="ECO:0007669"/>
    <property type="project" value="TreeGrafter"/>
</dbReference>
<organism evidence="4">
    <name type="scientific">Pseudo-nitzschia australis</name>
    <dbReference type="NCBI Taxonomy" id="44445"/>
    <lineage>
        <taxon>Eukaryota</taxon>
        <taxon>Sar</taxon>
        <taxon>Stramenopiles</taxon>
        <taxon>Ochrophyta</taxon>
        <taxon>Bacillariophyta</taxon>
        <taxon>Bacillariophyceae</taxon>
        <taxon>Bacillariophycidae</taxon>
        <taxon>Bacillariales</taxon>
        <taxon>Bacillariaceae</taxon>
        <taxon>Pseudo-nitzschia</taxon>
    </lineage>
</organism>
<gene>
    <name evidence="4" type="ORF">PAUS00366_LOCUS9183</name>
</gene>
<dbReference type="Pfam" id="PF12854">
    <property type="entry name" value="PPR_1"/>
    <property type="match status" value="1"/>
</dbReference>
<dbReference type="EMBL" id="HBIX01012279">
    <property type="protein sequence ID" value="CAE0716431.1"/>
    <property type="molecule type" value="Transcribed_RNA"/>
</dbReference>
<sequence>MSKQMSPNAPITAETTSFGMRKATFCFLVACLFGNSSSLSSQPHNRMAPKPLGENVMKVGANEAEVKTPGRTTVSDFSSSRNSGLNQTLFGATVGSQQERASLNEPNHLNGRKIPPGSLSMSTSILPESFRQVRNDVIDQLRENENLDDAKMIISGMIEYLKEHSIYVHTKETNDSNEAGMNSINSAGNNMGSNDQKQRFERKISLQEQRDISEIIDEALQAFFARAFAPVSLNNNYVNQHKNQKQNSWHRVALGIELLQLQLGSSDVLVAPYHNLPKSVIVKALAAVTRLQESRQRGHQQNHIYTNDEDFIIHPDTAFRLLQRLATGVGVRNSHRSKHFSNQKKKNSGDGDASSGSGSGSIKRAPLYEVDFNRVLNIYSSTGKMEMAHRVIALQERTPHAPALSPVTYSILVKGYGKLCDSENIDVLLRHASATEEGQSIMKPDTIFFNSLMDAYINCRQLHKAQTILMFMIVNDKFINGTIDREFSDKDLSSSKNDFFTFPSRVCPSPNLRSYNILLKGYAREGLLEDALNLAEEMRSIGSRTSNPGQWWDHVTTNTLVQAAVAAKEFAIAQEILDQYTLSERNTKKSRNSDHPNADAYTTLMDGFAKDGKLKQAISLLKTMKEREVEPNEYHYSCLIGSLARKGKIEHAEKMLVHVKTKGSIARKQLRVIYNAYISGLVQGNERNSVISGDDDHDNKVNNALTILREMIEERIMPDANTIAIILDGFGHCLKPRMKEAMTLVEKLETQRIIPTNHIRVTTALVRVCGSCHSLDRAIICFRRIPRPDVAAINALIDAAVRSGNEKVAVETFNRYFAGDIPRAVPNVISFSILIGAHIKKGTFDGSRAARELYQCMRFQRRILPDKGLVDIIAKGMVDTSRTCGVQASDARFVAGVLRDAEKLDWEEGQLDRRKMLVESAMNNHVANAWEEEAELYGLWKKDGSRRKSDDNSMFERHGWNKVDSGFRLWGPGKKETERTTDDFLESKGWNDMDSGFRLFF</sequence>
<feature type="repeat" description="PPR" evidence="2">
    <location>
        <begin position="632"/>
        <end position="666"/>
    </location>
</feature>
<feature type="repeat" description="PPR" evidence="2">
    <location>
        <begin position="597"/>
        <end position="631"/>
    </location>
</feature>
<feature type="compositionally biased region" description="Basic residues" evidence="3">
    <location>
        <begin position="333"/>
        <end position="346"/>
    </location>
</feature>
<evidence type="ECO:0000256" key="1">
    <source>
        <dbReference type="ARBA" id="ARBA00022737"/>
    </source>
</evidence>
<evidence type="ECO:0000256" key="3">
    <source>
        <dbReference type="SAM" id="MobiDB-lite"/>
    </source>
</evidence>
<feature type="repeat" description="PPR" evidence="2">
    <location>
        <begin position="511"/>
        <end position="545"/>
    </location>
</feature>
<name>A0A7S4EIM6_9STRA</name>
<dbReference type="PANTHER" id="PTHR47933:SF11">
    <property type="entry name" value="PENTATRICOPEPTIDE REPEAT-CONTAINING PROTEIN 2"/>
    <property type="match status" value="1"/>
</dbReference>
<dbReference type="InterPro" id="IPR002885">
    <property type="entry name" value="PPR_rpt"/>
</dbReference>
<dbReference type="PANTHER" id="PTHR47933">
    <property type="entry name" value="PENTATRICOPEPTIDE REPEAT-CONTAINING PROTEIN 1, MITOCHONDRIAL"/>
    <property type="match status" value="1"/>
</dbReference>
<dbReference type="Pfam" id="PF01535">
    <property type="entry name" value="PPR"/>
    <property type="match status" value="1"/>
</dbReference>
<dbReference type="PROSITE" id="PS51375">
    <property type="entry name" value="PPR"/>
    <property type="match status" value="3"/>
</dbReference>